<evidence type="ECO:0000313" key="1">
    <source>
        <dbReference type="EMBL" id="GAV71311.1"/>
    </source>
</evidence>
<evidence type="ECO:0000313" key="2">
    <source>
        <dbReference type="Proteomes" id="UP000187406"/>
    </source>
</evidence>
<dbReference type="CDD" id="cd00303">
    <property type="entry name" value="retropepsin_like"/>
    <property type="match status" value="1"/>
</dbReference>
<protein>
    <submittedName>
        <fullName evidence="1">Uncharacterized protein</fullName>
    </submittedName>
</protein>
<dbReference type="InterPro" id="IPR021109">
    <property type="entry name" value="Peptidase_aspartic_dom_sf"/>
</dbReference>
<dbReference type="PANTHER" id="PTHR33067">
    <property type="entry name" value="RNA-DIRECTED DNA POLYMERASE-RELATED"/>
    <property type="match status" value="1"/>
</dbReference>
<organism evidence="1 2">
    <name type="scientific">Cephalotus follicularis</name>
    <name type="common">Albany pitcher plant</name>
    <dbReference type="NCBI Taxonomy" id="3775"/>
    <lineage>
        <taxon>Eukaryota</taxon>
        <taxon>Viridiplantae</taxon>
        <taxon>Streptophyta</taxon>
        <taxon>Embryophyta</taxon>
        <taxon>Tracheophyta</taxon>
        <taxon>Spermatophyta</taxon>
        <taxon>Magnoliopsida</taxon>
        <taxon>eudicotyledons</taxon>
        <taxon>Gunneridae</taxon>
        <taxon>Pentapetalae</taxon>
        <taxon>rosids</taxon>
        <taxon>fabids</taxon>
        <taxon>Oxalidales</taxon>
        <taxon>Cephalotaceae</taxon>
        <taxon>Cephalotus</taxon>
    </lineage>
</organism>
<gene>
    <name evidence="1" type="ORF">CFOL_v3_14805</name>
</gene>
<comment type="caution">
    <text evidence="1">The sequence shown here is derived from an EMBL/GenBank/DDBJ whole genome shotgun (WGS) entry which is preliminary data.</text>
</comment>
<name>A0A1Q3BTK5_CEPFO</name>
<dbReference type="AlphaFoldDB" id="A0A1Q3BTK5"/>
<dbReference type="InParanoid" id="A0A1Q3BTK5"/>
<dbReference type="Proteomes" id="UP000187406">
    <property type="component" value="Unassembled WGS sequence"/>
</dbReference>
<accession>A0A1Q3BTK5</accession>
<dbReference type="EMBL" id="BDDD01000906">
    <property type="protein sequence ID" value="GAV71311.1"/>
    <property type="molecule type" value="Genomic_DNA"/>
</dbReference>
<sequence>MSKESEQKGKEKDITFATPKAPFPEYLGSPSLVPPFGKKLGRMDEMMELFKQVQINLPLLDAIRQVPAYAKFLKDLCTTKRKLKTHIPKTVHLTEQVSVVLSNKLPPKLKDPGAPLISCKIGNLLMDRALLDLGASVNILPSSVYDHFGFGELKPAEVTLQLADRSLKIPKGFIEDVLVKVDEIYFPVDFLMLDMETPVIRKPHSIILGRPFLATANACINYRSGAMDISFGNKKLRINIFNAPLGPQGEEVCFAIDRTNRTHPWSFIDDDCEVDLDTVEINALLDSPLIYSTPDRIDTQWLENEAELAWLENKLNEPTSDSEWDHLSHYTHKIATSDQTSFDIKFDSNFIECLKEIEDEEEIQQKFLKWLDNGVIESILDREREFDEIISECMREFEEIEIGDFFEVLGPQPSELEGPFPTSLHKPFIEKSPKFELKEFPCNSFVGHCSTSFEIVNVFLGLGD</sequence>
<dbReference type="Gene3D" id="2.40.70.10">
    <property type="entry name" value="Acid Proteases"/>
    <property type="match status" value="1"/>
</dbReference>
<dbReference type="PANTHER" id="PTHR33067:SF32">
    <property type="entry name" value="ASPARTIC PEPTIDASE DDI1-TYPE DOMAIN-CONTAINING PROTEIN"/>
    <property type="match status" value="1"/>
</dbReference>
<keyword evidence="2" id="KW-1185">Reference proteome</keyword>
<proteinExistence type="predicted"/>
<reference evidence="2" key="1">
    <citation type="submission" date="2016-04" db="EMBL/GenBank/DDBJ databases">
        <title>Cephalotus genome sequencing.</title>
        <authorList>
            <person name="Fukushima K."/>
            <person name="Hasebe M."/>
            <person name="Fang X."/>
        </authorList>
    </citation>
    <scope>NUCLEOTIDE SEQUENCE [LARGE SCALE GENOMIC DNA]</scope>
    <source>
        <strain evidence="2">cv. St1</strain>
    </source>
</reference>
<dbReference type="OrthoDB" id="778454at2759"/>
<dbReference type="SUPFAM" id="SSF50630">
    <property type="entry name" value="Acid proteases"/>
    <property type="match status" value="1"/>
</dbReference>